<dbReference type="GO" id="GO:0046295">
    <property type="term" value="P:glycolate biosynthetic process"/>
    <property type="evidence" value="ECO:0007669"/>
    <property type="project" value="UniProtKB-UniRule"/>
</dbReference>
<dbReference type="InterPro" id="IPR037512">
    <property type="entry name" value="PGPase_prok"/>
</dbReference>
<dbReference type="SFLD" id="SFLDG01135">
    <property type="entry name" value="C1.5.6:_HAD__Beta-PGM__Phospha"/>
    <property type="match status" value="1"/>
</dbReference>
<dbReference type="UniPathway" id="UPA00865">
    <property type="reaction ID" value="UER00834"/>
</dbReference>
<evidence type="ECO:0000256" key="6">
    <source>
        <dbReference type="ARBA" id="ARBA00022723"/>
    </source>
</evidence>
<gene>
    <name evidence="12" type="ORF">AUC69_08910</name>
</gene>
<evidence type="ECO:0000256" key="4">
    <source>
        <dbReference type="ARBA" id="ARBA00006171"/>
    </source>
</evidence>
<dbReference type="AlphaFoldDB" id="A0A1E3W1V4"/>
<dbReference type="GO" id="GO:0005975">
    <property type="term" value="P:carbohydrate metabolic process"/>
    <property type="evidence" value="ECO:0007669"/>
    <property type="project" value="InterPro"/>
</dbReference>
<keyword evidence="7 10" id="KW-0378">Hydrolase</keyword>
<evidence type="ECO:0000313" key="13">
    <source>
        <dbReference type="Proteomes" id="UP000094472"/>
    </source>
</evidence>
<dbReference type="NCBIfam" id="TIGR01549">
    <property type="entry name" value="HAD-SF-IA-v1"/>
    <property type="match status" value="1"/>
</dbReference>
<evidence type="ECO:0000256" key="10">
    <source>
        <dbReference type="HAMAP-Rule" id="MF_00495"/>
    </source>
</evidence>
<evidence type="ECO:0000256" key="5">
    <source>
        <dbReference type="ARBA" id="ARBA00013078"/>
    </source>
</evidence>
<dbReference type="Proteomes" id="UP000094472">
    <property type="component" value="Unassembled WGS sequence"/>
</dbReference>
<dbReference type="GO" id="GO:0008967">
    <property type="term" value="F:phosphoglycolate phosphatase activity"/>
    <property type="evidence" value="ECO:0007669"/>
    <property type="project" value="UniProtKB-UniRule"/>
</dbReference>
<dbReference type="HAMAP" id="MF_00495">
    <property type="entry name" value="GPH_hydrolase_bact"/>
    <property type="match status" value="1"/>
</dbReference>
<feature type="coiled-coil region" evidence="11">
    <location>
        <begin position="201"/>
        <end position="228"/>
    </location>
</feature>
<evidence type="ECO:0000256" key="11">
    <source>
        <dbReference type="SAM" id="Coils"/>
    </source>
</evidence>
<organism evidence="12 13">
    <name type="scientific">Methyloceanibacter superfactus</name>
    <dbReference type="NCBI Taxonomy" id="1774969"/>
    <lineage>
        <taxon>Bacteria</taxon>
        <taxon>Pseudomonadati</taxon>
        <taxon>Pseudomonadota</taxon>
        <taxon>Alphaproteobacteria</taxon>
        <taxon>Hyphomicrobiales</taxon>
        <taxon>Hyphomicrobiaceae</taxon>
        <taxon>Methyloceanibacter</taxon>
    </lineage>
</organism>
<sequence>MLKGATIVFDLDGTLIDTAPDLTNALNHVLMARGYDPVAPAAVREAVGRGARVMIEQALRMAQAEDDVDRMLTDFLVHYEANIAAMSRPFPGALAALDRLTAAGATLAVCTNKRERLTRMLLEALGIEHFFAGLAGRDTLGVAKPDPGHLTGAIALAGGDARAPVMVGDSAVDIAAARAASVPSILVSFGYAPPPPEGPHADAVIDHFDALEEQIRALLNRLTDATGAPS</sequence>
<dbReference type="PRINTS" id="PR00413">
    <property type="entry name" value="HADHALOGNASE"/>
</dbReference>
<proteinExistence type="inferred from homology"/>
<feature type="binding site" evidence="10">
    <location>
        <position position="12"/>
    </location>
    <ligand>
        <name>Mg(2+)</name>
        <dbReference type="ChEBI" id="CHEBI:18420"/>
    </ligand>
</feature>
<comment type="pathway">
    <text evidence="3 10">Organic acid metabolism; glycolate biosynthesis; glycolate from 2-phosphoglycolate: step 1/1.</text>
</comment>
<dbReference type="InterPro" id="IPR006439">
    <property type="entry name" value="HAD-SF_hydro_IA"/>
</dbReference>
<dbReference type="GO" id="GO:0005829">
    <property type="term" value="C:cytosol"/>
    <property type="evidence" value="ECO:0007669"/>
    <property type="project" value="TreeGrafter"/>
</dbReference>
<protein>
    <recommendedName>
        <fullName evidence="5 10">Phosphoglycolate phosphatase</fullName>
        <shortName evidence="10">PGP</shortName>
        <shortName evidence="10">PGPase</shortName>
        <ecNumber evidence="5 10">3.1.3.18</ecNumber>
    </recommendedName>
</protein>
<dbReference type="Gene3D" id="1.10.150.240">
    <property type="entry name" value="Putative phosphatase, domain 2"/>
    <property type="match status" value="1"/>
</dbReference>
<keyword evidence="9 10" id="KW-0119">Carbohydrate metabolism</keyword>
<comment type="similarity">
    <text evidence="4 10">Belongs to the HAD-like hydrolase superfamily. CbbY/CbbZ/Gph/YieH family.</text>
</comment>
<dbReference type="EMBL" id="LPWF01000016">
    <property type="protein sequence ID" value="ODR99719.1"/>
    <property type="molecule type" value="Genomic_DNA"/>
</dbReference>
<keyword evidence="11" id="KW-0175">Coiled coil</keyword>
<evidence type="ECO:0000256" key="3">
    <source>
        <dbReference type="ARBA" id="ARBA00004818"/>
    </source>
</evidence>
<reference evidence="12 13" key="1">
    <citation type="journal article" date="2016" name="Environ. Microbiol.">
        <title>New Methyloceanibacter diversity from North Sea sediments includes methanotroph containing solely the soluble methane monooxygenase.</title>
        <authorList>
            <person name="Vekeman B."/>
            <person name="Kerckhof F.M."/>
            <person name="Cremers G."/>
            <person name="de Vos P."/>
            <person name="Vandamme P."/>
            <person name="Boon N."/>
            <person name="Op den Camp H.J."/>
            <person name="Heylen K."/>
        </authorList>
    </citation>
    <scope>NUCLEOTIDE SEQUENCE [LARGE SCALE GENOMIC DNA]</scope>
    <source>
        <strain evidence="12 13">R-67175</strain>
    </source>
</reference>
<dbReference type="SFLD" id="SFLDS00003">
    <property type="entry name" value="Haloacid_Dehalogenase"/>
    <property type="match status" value="1"/>
</dbReference>
<dbReference type="Gene3D" id="3.40.50.1000">
    <property type="entry name" value="HAD superfamily/HAD-like"/>
    <property type="match status" value="1"/>
</dbReference>
<evidence type="ECO:0000256" key="2">
    <source>
        <dbReference type="ARBA" id="ARBA00001946"/>
    </source>
</evidence>
<comment type="caution">
    <text evidence="12">The sequence shown here is derived from an EMBL/GenBank/DDBJ whole genome shotgun (WGS) entry which is preliminary data.</text>
</comment>
<evidence type="ECO:0000256" key="9">
    <source>
        <dbReference type="ARBA" id="ARBA00023277"/>
    </source>
</evidence>
<feature type="binding site" evidence="10">
    <location>
        <position position="169"/>
    </location>
    <ligand>
        <name>Mg(2+)</name>
        <dbReference type="ChEBI" id="CHEBI:18420"/>
    </ligand>
</feature>
<dbReference type="SFLD" id="SFLDG01129">
    <property type="entry name" value="C1.5:_HAD__Beta-PGM__Phosphata"/>
    <property type="match status" value="1"/>
</dbReference>
<dbReference type="InterPro" id="IPR023214">
    <property type="entry name" value="HAD_sf"/>
</dbReference>
<keyword evidence="8 10" id="KW-0460">Magnesium</keyword>
<dbReference type="InterPro" id="IPR036412">
    <property type="entry name" value="HAD-like_sf"/>
</dbReference>
<evidence type="ECO:0000313" key="12">
    <source>
        <dbReference type="EMBL" id="ODR99719.1"/>
    </source>
</evidence>
<name>A0A1E3W1V4_9HYPH</name>
<comment type="catalytic activity">
    <reaction evidence="1 10">
        <text>2-phosphoglycolate + H2O = glycolate + phosphate</text>
        <dbReference type="Rhea" id="RHEA:14369"/>
        <dbReference type="ChEBI" id="CHEBI:15377"/>
        <dbReference type="ChEBI" id="CHEBI:29805"/>
        <dbReference type="ChEBI" id="CHEBI:43474"/>
        <dbReference type="ChEBI" id="CHEBI:58033"/>
        <dbReference type="EC" id="3.1.3.18"/>
    </reaction>
</comment>
<feature type="active site" description="Nucleophile" evidence="10">
    <location>
        <position position="10"/>
    </location>
</feature>
<dbReference type="InterPro" id="IPR050155">
    <property type="entry name" value="HAD-like_hydrolase_sf"/>
</dbReference>
<dbReference type="SUPFAM" id="SSF56784">
    <property type="entry name" value="HAD-like"/>
    <property type="match status" value="1"/>
</dbReference>
<keyword evidence="6 10" id="KW-0479">Metal-binding</keyword>
<comment type="cofactor">
    <cofactor evidence="2 10">
        <name>Mg(2+)</name>
        <dbReference type="ChEBI" id="CHEBI:18420"/>
    </cofactor>
</comment>
<dbReference type="GO" id="GO:0046872">
    <property type="term" value="F:metal ion binding"/>
    <property type="evidence" value="ECO:0007669"/>
    <property type="project" value="UniProtKB-KW"/>
</dbReference>
<dbReference type="PANTHER" id="PTHR43434:SF1">
    <property type="entry name" value="PHOSPHOGLYCOLATE PHOSPHATASE"/>
    <property type="match status" value="1"/>
</dbReference>
<dbReference type="EC" id="3.1.3.18" evidence="5 10"/>
<comment type="function">
    <text evidence="10">Specifically catalyzes the dephosphorylation of 2-phosphoglycolate. Is involved in the dissimilation of the intracellular 2-phosphoglycolate formed during the DNA repair of 3'-phosphoglycolate ends, a major class of DNA lesions induced by oxidative stress.</text>
</comment>
<dbReference type="InterPro" id="IPR023198">
    <property type="entry name" value="PGP-like_dom2"/>
</dbReference>
<evidence type="ECO:0000256" key="1">
    <source>
        <dbReference type="ARBA" id="ARBA00000830"/>
    </source>
</evidence>
<evidence type="ECO:0000256" key="8">
    <source>
        <dbReference type="ARBA" id="ARBA00022842"/>
    </source>
</evidence>
<keyword evidence="13" id="KW-1185">Reference proteome</keyword>
<accession>A0A1E3W1V4</accession>
<dbReference type="GO" id="GO:0006281">
    <property type="term" value="P:DNA repair"/>
    <property type="evidence" value="ECO:0007669"/>
    <property type="project" value="TreeGrafter"/>
</dbReference>
<dbReference type="OrthoDB" id="9793014at2"/>
<dbReference type="RefSeq" id="WP_069441261.1">
    <property type="nucleotide sequence ID" value="NZ_LPWF01000016.1"/>
</dbReference>
<dbReference type="Pfam" id="PF13419">
    <property type="entry name" value="HAD_2"/>
    <property type="match status" value="1"/>
</dbReference>
<dbReference type="InterPro" id="IPR041492">
    <property type="entry name" value="HAD_2"/>
</dbReference>
<feature type="binding site" evidence="10">
    <location>
        <position position="10"/>
    </location>
    <ligand>
        <name>Mg(2+)</name>
        <dbReference type="ChEBI" id="CHEBI:18420"/>
    </ligand>
</feature>
<evidence type="ECO:0000256" key="7">
    <source>
        <dbReference type="ARBA" id="ARBA00022801"/>
    </source>
</evidence>
<dbReference type="STRING" id="1774969.AUC69_08910"/>
<dbReference type="PANTHER" id="PTHR43434">
    <property type="entry name" value="PHOSPHOGLYCOLATE PHOSPHATASE"/>
    <property type="match status" value="1"/>
</dbReference>